<reference evidence="10 11" key="1">
    <citation type="submission" date="2020-03" db="EMBL/GenBank/DDBJ databases">
        <authorList>
            <person name="Kim M.K."/>
        </authorList>
    </citation>
    <scope>NUCLEOTIDE SEQUENCE [LARGE SCALE GENOMIC DNA]</scope>
    <source>
        <strain evidence="10 11">BT328</strain>
    </source>
</reference>
<comment type="similarity">
    <text evidence="2">Belongs to the glycosyl hydrolase 29 family.</text>
</comment>
<gene>
    <name evidence="10" type="ORF">G8759_17525</name>
</gene>
<dbReference type="Proteomes" id="UP000501802">
    <property type="component" value="Chromosome"/>
</dbReference>
<comment type="function">
    <text evidence="1">Alpha-L-fucosidase is responsible for hydrolyzing the alpha-1,6-linked fucose joined to the reducing-end N-acetylglucosamine of the carbohydrate moieties of glycoproteins.</text>
</comment>
<keyword evidence="5" id="KW-0378">Hydrolase</keyword>
<evidence type="ECO:0000256" key="7">
    <source>
        <dbReference type="PIRSR" id="PIRSR001092-1"/>
    </source>
</evidence>
<dbReference type="SUPFAM" id="SSF51445">
    <property type="entry name" value="(Trans)glycosidases"/>
    <property type="match status" value="1"/>
</dbReference>
<dbReference type="SMART" id="SM00812">
    <property type="entry name" value="Alpha_L_fucos"/>
    <property type="match status" value="1"/>
</dbReference>
<dbReference type="KEGG" id="spib:G8759_17525"/>
<keyword evidence="11" id="KW-1185">Reference proteome</keyword>
<organism evidence="10 11">
    <name type="scientific">Spirosoma aureum</name>
    <dbReference type="NCBI Taxonomy" id="2692134"/>
    <lineage>
        <taxon>Bacteria</taxon>
        <taxon>Pseudomonadati</taxon>
        <taxon>Bacteroidota</taxon>
        <taxon>Cytophagia</taxon>
        <taxon>Cytophagales</taxon>
        <taxon>Cytophagaceae</taxon>
        <taxon>Spirosoma</taxon>
    </lineage>
</organism>
<evidence type="ECO:0000256" key="3">
    <source>
        <dbReference type="ARBA" id="ARBA00012662"/>
    </source>
</evidence>
<dbReference type="RefSeq" id="WP_167210171.1">
    <property type="nucleotide sequence ID" value="NZ_CP050063.1"/>
</dbReference>
<evidence type="ECO:0000256" key="6">
    <source>
        <dbReference type="ARBA" id="ARBA00023295"/>
    </source>
</evidence>
<dbReference type="PIRSF" id="PIRSF001092">
    <property type="entry name" value="Alpha-L-fucosidase"/>
    <property type="match status" value="1"/>
</dbReference>
<keyword evidence="6" id="KW-0326">Glycosidase</keyword>
<dbReference type="InterPro" id="IPR017853">
    <property type="entry name" value="GH"/>
</dbReference>
<dbReference type="GO" id="GO:0016139">
    <property type="term" value="P:glycoside catabolic process"/>
    <property type="evidence" value="ECO:0007669"/>
    <property type="project" value="TreeGrafter"/>
</dbReference>
<dbReference type="Pfam" id="PF01120">
    <property type="entry name" value="Alpha_L_fucos"/>
    <property type="match status" value="1"/>
</dbReference>
<evidence type="ECO:0000313" key="11">
    <source>
        <dbReference type="Proteomes" id="UP000501802"/>
    </source>
</evidence>
<dbReference type="GO" id="GO:0005764">
    <property type="term" value="C:lysosome"/>
    <property type="evidence" value="ECO:0007669"/>
    <property type="project" value="TreeGrafter"/>
</dbReference>
<keyword evidence="4 8" id="KW-0732">Signal</keyword>
<dbReference type="AlphaFoldDB" id="A0A6G9AP95"/>
<evidence type="ECO:0000259" key="9">
    <source>
        <dbReference type="Pfam" id="PF01120"/>
    </source>
</evidence>
<dbReference type="PANTHER" id="PTHR10030:SF37">
    <property type="entry name" value="ALPHA-L-FUCOSIDASE-RELATED"/>
    <property type="match status" value="1"/>
</dbReference>
<dbReference type="Gene3D" id="3.20.20.80">
    <property type="entry name" value="Glycosidases"/>
    <property type="match status" value="1"/>
</dbReference>
<evidence type="ECO:0000256" key="8">
    <source>
        <dbReference type="SAM" id="SignalP"/>
    </source>
</evidence>
<dbReference type="InterPro" id="IPR057739">
    <property type="entry name" value="Glyco_hydro_29_N"/>
</dbReference>
<sequence length="482" mass="55771">MKPAFLRFALGILFGIPAFAQQHSEQKHDKYIWPKDEQVKQKLQSWQNIKFGLLMHWGTYSEWGIVESWSLCPEDEGWCERKGPYAANWFDYKKAYENLQTTFNPVKFNPERWADAAKQAGMKYVIFTTKHHDGFCMFDTKQTDYKITDPKTPFSTNPRSNVTKEILGAFRQQGFMLGTYFSKPDWHAEDYWWAYFPPKDRNVSYDPKKYPDHWKKFSDFTYNQIEELMTGYGKVDILWLDGGWVRPASTIDSTVSWQRTIPYSQDINMARIAGMARQHQPGLLVVDRTVSGEFENYVTPEQQIPDHYMPIPWETCMTMGDSWSYIPKENFKSARKLVQTLVDVVAKNGNLLLNVAPGPDGEWHEEAYLRMQEIGKWMNTNGESIYGTKPLAPYRQGQWAFTTNGQASYASYLSSDSEKQLPANLALPTINISPTAKITLLGTTQPLKKTKLTEGVITVSIPEKVRQQFAEQPVWVFRISDR</sequence>
<accession>A0A6G9AP95</accession>
<feature type="site" description="May be important for catalysis" evidence="7">
    <location>
        <position position="316"/>
    </location>
</feature>
<feature type="chain" id="PRO_5026164631" description="alpha-L-fucosidase" evidence="8">
    <location>
        <begin position="21"/>
        <end position="482"/>
    </location>
</feature>
<dbReference type="GO" id="GO:0006004">
    <property type="term" value="P:fucose metabolic process"/>
    <property type="evidence" value="ECO:0007669"/>
    <property type="project" value="InterPro"/>
</dbReference>
<evidence type="ECO:0000256" key="1">
    <source>
        <dbReference type="ARBA" id="ARBA00004071"/>
    </source>
</evidence>
<dbReference type="InterPro" id="IPR000933">
    <property type="entry name" value="Glyco_hydro_29"/>
</dbReference>
<evidence type="ECO:0000256" key="5">
    <source>
        <dbReference type="ARBA" id="ARBA00022801"/>
    </source>
</evidence>
<protein>
    <recommendedName>
        <fullName evidence="3">alpha-L-fucosidase</fullName>
        <ecNumber evidence="3">3.2.1.51</ecNumber>
    </recommendedName>
</protein>
<evidence type="ECO:0000256" key="4">
    <source>
        <dbReference type="ARBA" id="ARBA00022729"/>
    </source>
</evidence>
<dbReference type="EC" id="3.2.1.51" evidence="3"/>
<dbReference type="InterPro" id="IPR016286">
    <property type="entry name" value="FUC_metazoa-typ"/>
</dbReference>
<feature type="signal peptide" evidence="8">
    <location>
        <begin position="1"/>
        <end position="20"/>
    </location>
</feature>
<dbReference type="PANTHER" id="PTHR10030">
    <property type="entry name" value="ALPHA-L-FUCOSIDASE"/>
    <property type="match status" value="1"/>
</dbReference>
<proteinExistence type="inferred from homology"/>
<feature type="domain" description="Glycoside hydrolase family 29 N-terminal" evidence="9">
    <location>
        <begin position="19"/>
        <end position="383"/>
    </location>
</feature>
<dbReference type="EMBL" id="CP050063">
    <property type="protein sequence ID" value="QIP14287.1"/>
    <property type="molecule type" value="Genomic_DNA"/>
</dbReference>
<evidence type="ECO:0000256" key="2">
    <source>
        <dbReference type="ARBA" id="ARBA00007951"/>
    </source>
</evidence>
<evidence type="ECO:0000313" key="10">
    <source>
        <dbReference type="EMBL" id="QIP14287.1"/>
    </source>
</evidence>
<dbReference type="GO" id="GO:0004560">
    <property type="term" value="F:alpha-L-fucosidase activity"/>
    <property type="evidence" value="ECO:0007669"/>
    <property type="project" value="InterPro"/>
</dbReference>
<name>A0A6G9AP95_9BACT</name>